<evidence type="ECO:0000256" key="1">
    <source>
        <dbReference type="ARBA" id="ARBA00007471"/>
    </source>
</evidence>
<protein>
    <submittedName>
        <fullName evidence="7">SET binding factor 2</fullName>
    </submittedName>
</protein>
<evidence type="ECO:0000259" key="6">
    <source>
        <dbReference type="PROSITE" id="PS51339"/>
    </source>
</evidence>
<feature type="compositionally biased region" description="Acidic residues" evidence="3">
    <location>
        <begin position="1020"/>
        <end position="1032"/>
    </location>
</feature>
<dbReference type="InterPro" id="IPR022096">
    <property type="entry name" value="SBF1/SBF2"/>
</dbReference>
<sequence length="1801" mass="201658">QSRTQDIYSIDVHLFSSLGSEEGCGKIIQRFPKKDWEGTAFPQGVEMVTRRLEAIQGEESTHPAQVFAPKSLILVSRLDFPEIFRGCLGLIYTVYIDSLSFPLEGLVANLFIFQVPVAGGSQKLFSLGAGDRQLIQTPLNDSLPVTSKSVALLFQQLGIQNVLSLFCAVLTEHKVLFHSTSYQRLGEASRALEALMFPLKYSYPYIPILPSRLLEVLSSPTPFIIGVHSMFQTEIQDLLDVIIADLDGGTIKIPECIHLSLLPEPLLTQTQTALSLVLHPDLEIADNAFPPPRTALSNLKLLDKEVRAVFLRLFAQLFQGYRSCLQLIRIHSEPVIHFHKTAFLGQRGLIENDFLTKVLDGMAFAGFVSERGPPYRACDLFDELVAFDVDRIREEDADPVKLQKHMRDLSEQLYKNVSVLTPTPTWRSRKSRGPSEGSHLRVHQVPFPPLQDDKVEGLLLEAAAKHAATPAVPRPEKKCVVPAGPPVVSIMGKSCSVFNSARRLEVVRSCISFVFDNNNLETEKSLPAALRALKGKAARQCLTEELCLHVRQNRAILDHQQFDYIIRMMNCALQDCSSSEEFTVAAALLPLSTEFHRKLAGVKQYAYTCVQDHPIWTNQQFWEATFYSEVQNKIRSLYLSSAEEKQNPVSGRAEEHTAMDLAAEQLRAWPCLSKQKQQELVKNEESTVFGWAIHYASLMVYLLVPLDTSKNKLLRNHPATDWESGSNSIVTNSMAGSVAESFDTESGYEDSESSDAANSVVRFIVRFIDKVCTESGVTQEHIKSLHNMIPGLVAMQIEVLETVHRESRRLPPIPKPKILRPTLLPGEELVSEGLRVVLDPDGREEATGGLLGGPHILPAEGALFLTNYRVIFKGTPHDPLVGEQPVIRAFPVSTLVKEKKISLQNQLQQNMQEGMQLRSASFQLIKVAFDEEVTSEMVEIFRKHVQRIRYPQSIFSSFAFAAGQAALQLSHPKQKEKNTGFRTLSKSIVKGARKAGKITMGRGGQTTLKKSERGSRMTWNDDDDISISDDGEPPPSSTLRASEKSTMEQLVERACFRDYQRLGLGTITLSASRTKTGEQFRITAANRLYSLCRSYPGLLVVPQAVQDSSLHKVARCYRHNRLPVVCWKHPRSKALLLRSGGFHGKSVVGLFKSQNPSTTSTHPRLSSSSLEQEKYLQAILDSVPVHFKMNGNNTLSNRSQIGLSPVLGYRDKLFNHSNPKSASKGTAQNQGVWASLRSSSRPSQLQSPGEQGARIAGKDLAPPAGSSGLQAQLLKQQAAFYIFGEKSHLRGLKMDSSLNCELVPVDFADTRQVKAAFKKLLRACVPSATSSDAEDSFLRALEESEWISQLHKILELALLLVDLLDTGSSVLLSLEDGWDITTQVVSLVQLLSDPFYRTLEGFQVLLEKEWLSFGHKFSQRSNLSPGSQGSGFTPIFLQFLDCVHQVKHLHPLEFEFNQQYVKFLAYHHISNRFKNFLLDSDYERLEHGTLFEDKGDKQARRGVCIWEWINRMHRKSPVFFNYMYRPSETEPTLKPVIINIPSLAKWDFFTDETLSTGPAYDCRMMASRGDGADEADTISTSRRRIVWPCYSSVSRAQPDAITQLLADIERLEGELHQSPERWHTTLEQVRASLRKQSLSLSGLIPTSGLQAFQRRSMMHLPDSGLGEDRSAVTPNGVNRRAATLYHQFTPKNDENRSYEGILYKRGALLKGWKPRWFVLDVTKHQLRYYDTGEDTNCRGHIELAEVESVVIAAPTIGAPKHISEKAFFDLKTSKRVYNFCASDAPTALVWMDKIQSCISDA</sequence>
<name>A0A8C5C7M7_GADMO</name>
<dbReference type="SMART" id="SM00568">
    <property type="entry name" value="GRAM"/>
    <property type="match status" value="1"/>
</dbReference>
<dbReference type="InterPro" id="IPR029021">
    <property type="entry name" value="Prot-tyrosine_phosphatase-like"/>
</dbReference>
<proteinExistence type="inferred from homology"/>
<reference evidence="7" key="1">
    <citation type="submission" date="2025-08" db="UniProtKB">
        <authorList>
            <consortium name="Ensembl"/>
        </authorList>
    </citation>
    <scope>IDENTIFICATION</scope>
</reference>
<evidence type="ECO:0000313" key="8">
    <source>
        <dbReference type="Proteomes" id="UP000694546"/>
    </source>
</evidence>
<feature type="compositionally biased region" description="Low complexity" evidence="3">
    <location>
        <begin position="1235"/>
        <end position="1248"/>
    </location>
</feature>
<dbReference type="GeneTree" id="ENSGT00940000155385"/>
<dbReference type="Pfam" id="PF02893">
    <property type="entry name" value="GRAM"/>
    <property type="match status" value="1"/>
</dbReference>
<evidence type="ECO:0000259" key="5">
    <source>
        <dbReference type="PROSITE" id="PS50211"/>
    </source>
</evidence>
<dbReference type="PROSITE" id="PS50003">
    <property type="entry name" value="PH_DOMAIN"/>
    <property type="match status" value="1"/>
</dbReference>
<keyword evidence="8" id="KW-1185">Reference proteome</keyword>
<dbReference type="Ensembl" id="ENSGMOT00000060234.1">
    <property type="protein sequence ID" value="ENSGMOP00000056594.1"/>
    <property type="gene ID" value="ENSGMOG00000001854.2"/>
</dbReference>
<reference evidence="7" key="2">
    <citation type="submission" date="2025-09" db="UniProtKB">
        <authorList>
            <consortium name="Ensembl"/>
        </authorList>
    </citation>
    <scope>IDENTIFICATION</scope>
</reference>
<dbReference type="PROSITE" id="PS51339">
    <property type="entry name" value="PPASE_MYOTUBULARIN"/>
    <property type="match status" value="1"/>
</dbReference>
<dbReference type="GO" id="GO:0016020">
    <property type="term" value="C:membrane"/>
    <property type="evidence" value="ECO:0007669"/>
    <property type="project" value="TreeGrafter"/>
</dbReference>
<dbReference type="Pfam" id="PF12335">
    <property type="entry name" value="SBF2"/>
    <property type="match status" value="1"/>
</dbReference>
<evidence type="ECO:0000259" key="4">
    <source>
        <dbReference type="PROSITE" id="PS50003"/>
    </source>
</evidence>
<dbReference type="CDD" id="cd13339">
    <property type="entry name" value="PH-GRAM_MTMR13"/>
    <property type="match status" value="1"/>
</dbReference>
<dbReference type="InterPro" id="IPR005112">
    <property type="entry name" value="dDENN_dom"/>
</dbReference>
<dbReference type="Pfam" id="PF02141">
    <property type="entry name" value="DENN"/>
    <property type="match status" value="1"/>
</dbReference>
<dbReference type="SUPFAM" id="SSF50729">
    <property type="entry name" value="PH domain-like"/>
    <property type="match status" value="2"/>
</dbReference>
<dbReference type="InterPro" id="IPR011993">
    <property type="entry name" value="PH-like_dom_sf"/>
</dbReference>
<dbReference type="SMART" id="SM00233">
    <property type="entry name" value="PH"/>
    <property type="match status" value="1"/>
</dbReference>
<keyword evidence="2" id="KW-0344">Guanine-nucleotide releasing factor</keyword>
<dbReference type="PANTHER" id="PTHR10807:SF4">
    <property type="entry name" value="MYOTUBULARIN-RELATED PROTEIN 13"/>
    <property type="match status" value="1"/>
</dbReference>
<dbReference type="InterPro" id="IPR037516">
    <property type="entry name" value="Tripartite_DENN"/>
</dbReference>
<accession>A0A8C5C7M7</accession>
<dbReference type="SUPFAM" id="SSF52799">
    <property type="entry name" value="(Phosphotyrosine protein) phosphatases II"/>
    <property type="match status" value="1"/>
</dbReference>
<dbReference type="InterPro" id="IPR037823">
    <property type="entry name" value="MTMR13_PH-GRAM"/>
</dbReference>
<dbReference type="InterPro" id="IPR001194">
    <property type="entry name" value="cDENN_dom"/>
</dbReference>
<dbReference type="GO" id="GO:0005737">
    <property type="term" value="C:cytoplasm"/>
    <property type="evidence" value="ECO:0007669"/>
    <property type="project" value="TreeGrafter"/>
</dbReference>
<dbReference type="InterPro" id="IPR010569">
    <property type="entry name" value="Myotubularin-like_Pase_dom"/>
</dbReference>
<dbReference type="SMART" id="SM00799">
    <property type="entry name" value="DENN"/>
    <property type="match status" value="1"/>
</dbReference>
<dbReference type="PANTHER" id="PTHR10807">
    <property type="entry name" value="MYOTUBULARIN-RELATED"/>
    <property type="match status" value="1"/>
</dbReference>
<evidence type="ECO:0000256" key="3">
    <source>
        <dbReference type="SAM" id="MobiDB-lite"/>
    </source>
</evidence>
<dbReference type="InterPro" id="IPR004182">
    <property type="entry name" value="GRAM"/>
</dbReference>
<feature type="region of interest" description="Disordered" evidence="3">
    <location>
        <begin position="999"/>
        <end position="1044"/>
    </location>
</feature>
<feature type="compositionally biased region" description="Polar residues" evidence="3">
    <location>
        <begin position="1215"/>
        <end position="1232"/>
    </location>
</feature>
<dbReference type="Proteomes" id="UP000694546">
    <property type="component" value="Chromosome 14"/>
</dbReference>
<feature type="domain" description="PH" evidence="4">
    <location>
        <begin position="1695"/>
        <end position="1799"/>
    </location>
</feature>
<dbReference type="Pfam" id="PF00169">
    <property type="entry name" value="PH"/>
    <property type="match status" value="1"/>
</dbReference>
<dbReference type="InterPro" id="IPR030564">
    <property type="entry name" value="Myotubularin"/>
</dbReference>
<evidence type="ECO:0000256" key="2">
    <source>
        <dbReference type="ARBA" id="ARBA00022658"/>
    </source>
</evidence>
<feature type="domain" description="UDENN" evidence="5">
    <location>
        <begin position="1"/>
        <end position="378"/>
    </location>
</feature>
<dbReference type="Pfam" id="PF06602">
    <property type="entry name" value="Myotub-related"/>
    <property type="match status" value="1"/>
</dbReference>
<dbReference type="InterPro" id="IPR001849">
    <property type="entry name" value="PH_domain"/>
</dbReference>
<feature type="domain" description="Myotubularin phosphatase" evidence="6">
    <location>
        <begin position="1049"/>
        <end position="1550"/>
    </location>
</feature>
<evidence type="ECO:0000313" key="7">
    <source>
        <dbReference type="Ensembl" id="ENSGMOP00000056594.1"/>
    </source>
</evidence>
<organism evidence="7 8">
    <name type="scientific">Gadus morhua</name>
    <name type="common">Atlantic cod</name>
    <dbReference type="NCBI Taxonomy" id="8049"/>
    <lineage>
        <taxon>Eukaryota</taxon>
        <taxon>Metazoa</taxon>
        <taxon>Chordata</taxon>
        <taxon>Craniata</taxon>
        <taxon>Vertebrata</taxon>
        <taxon>Euteleostomi</taxon>
        <taxon>Actinopterygii</taxon>
        <taxon>Neopterygii</taxon>
        <taxon>Teleostei</taxon>
        <taxon>Neoteleostei</taxon>
        <taxon>Acanthomorphata</taxon>
        <taxon>Zeiogadaria</taxon>
        <taxon>Gadariae</taxon>
        <taxon>Gadiformes</taxon>
        <taxon>Gadoidei</taxon>
        <taxon>Gadidae</taxon>
        <taxon>Gadus</taxon>
    </lineage>
</organism>
<dbReference type="CDD" id="cd01235">
    <property type="entry name" value="PH_Sbf1_hMTMR5"/>
    <property type="match status" value="1"/>
</dbReference>
<comment type="similarity">
    <text evidence="1">Belongs to the protein-tyrosine phosphatase family. Non-receptor class myotubularin subfamily.</text>
</comment>
<dbReference type="SMART" id="SM00801">
    <property type="entry name" value="dDENN"/>
    <property type="match status" value="1"/>
</dbReference>
<dbReference type="InterPro" id="IPR043153">
    <property type="entry name" value="DENN_C"/>
</dbReference>
<dbReference type="Gene3D" id="3.40.50.11500">
    <property type="match status" value="1"/>
</dbReference>
<dbReference type="Gene3D" id="2.30.29.30">
    <property type="entry name" value="Pleckstrin-homology domain (PH domain)/Phosphotyrosine-binding domain (PTB)"/>
    <property type="match status" value="1"/>
</dbReference>
<feature type="region of interest" description="Disordered" evidence="3">
    <location>
        <begin position="1214"/>
        <end position="1261"/>
    </location>
</feature>
<dbReference type="PROSITE" id="PS50211">
    <property type="entry name" value="DENN"/>
    <property type="match status" value="1"/>
</dbReference>
<dbReference type="GO" id="GO:0005085">
    <property type="term" value="F:guanyl-nucleotide exchange factor activity"/>
    <property type="evidence" value="ECO:0007669"/>
    <property type="project" value="UniProtKB-KW"/>
</dbReference>